<feature type="region of interest" description="Disordered" evidence="1">
    <location>
        <begin position="75"/>
        <end position="98"/>
    </location>
</feature>
<proteinExistence type="predicted"/>
<name>A0ABM9M8J5_9MYCO</name>
<gene>
    <name evidence="3" type="ORF">MU0050_000278</name>
</gene>
<dbReference type="Proteomes" id="UP001190466">
    <property type="component" value="Chromosome"/>
</dbReference>
<dbReference type="RefSeq" id="WP_316513784.1">
    <property type="nucleotide sequence ID" value="NZ_OY726395.1"/>
</dbReference>
<organism evidence="3 4">
    <name type="scientific">[Mycobacterium] wendilense</name>
    <dbReference type="NCBI Taxonomy" id="3064284"/>
    <lineage>
        <taxon>Bacteria</taxon>
        <taxon>Bacillati</taxon>
        <taxon>Actinomycetota</taxon>
        <taxon>Actinomycetes</taxon>
        <taxon>Mycobacteriales</taxon>
        <taxon>Mycobacteriaceae</taxon>
        <taxon>Mycolicibacter</taxon>
    </lineage>
</organism>
<evidence type="ECO:0000259" key="2">
    <source>
        <dbReference type="PROSITE" id="PS51674"/>
    </source>
</evidence>
<feature type="domain" description="4Fe-4S Wbl-type" evidence="2">
    <location>
        <begin position="23"/>
        <end position="90"/>
    </location>
</feature>
<evidence type="ECO:0000313" key="3">
    <source>
        <dbReference type="EMBL" id="CAJ1578983.1"/>
    </source>
</evidence>
<keyword evidence="4" id="KW-1185">Reference proteome</keyword>
<accession>A0ABM9M8J5</accession>
<protein>
    <recommendedName>
        <fullName evidence="2">4Fe-4S Wbl-type domain-containing protein</fullName>
    </recommendedName>
</protein>
<reference evidence="3 4" key="1">
    <citation type="submission" date="2023-08" db="EMBL/GenBank/DDBJ databases">
        <authorList>
            <person name="Folkvardsen B D."/>
            <person name="Norman A."/>
        </authorList>
    </citation>
    <scope>NUCLEOTIDE SEQUENCE [LARGE SCALE GENOMIC DNA]</scope>
    <source>
        <strain evidence="3 4">Mu0050</strain>
    </source>
</reference>
<dbReference type="InterPro" id="IPR034768">
    <property type="entry name" value="4FE4S_WBL"/>
</dbReference>
<evidence type="ECO:0000313" key="4">
    <source>
        <dbReference type="Proteomes" id="UP001190466"/>
    </source>
</evidence>
<evidence type="ECO:0000256" key="1">
    <source>
        <dbReference type="SAM" id="MobiDB-lite"/>
    </source>
</evidence>
<sequence length="98" mass="10613">MSYFTPQDLFDALALAPELPDAACVGLWEAFDPAPPGETPEDTEYRYQTAQHVCRTCPALASCAEWVDSLPKSKRPRGVVAGQINTPKPIGRPARKAG</sequence>
<dbReference type="EMBL" id="OY726395">
    <property type="protein sequence ID" value="CAJ1578983.1"/>
    <property type="molecule type" value="Genomic_DNA"/>
</dbReference>
<dbReference type="PROSITE" id="PS51674">
    <property type="entry name" value="4FE4S_WBL"/>
    <property type="match status" value="1"/>
</dbReference>